<dbReference type="SUPFAM" id="SSF52540">
    <property type="entry name" value="P-loop containing nucleoside triphosphate hydrolases"/>
    <property type="match status" value="1"/>
</dbReference>
<dbReference type="AlphaFoldDB" id="A0A8J8WLP1"/>
<dbReference type="PROSITE" id="PS50837">
    <property type="entry name" value="NACHT"/>
    <property type="match status" value="1"/>
</dbReference>
<feature type="domain" description="NACHT" evidence="1">
    <location>
        <begin position="277"/>
        <end position="403"/>
    </location>
</feature>
<dbReference type="OrthoDB" id="120976at2759"/>
<comment type="caution">
    <text evidence="2">The sequence shown here is derived from an EMBL/GenBank/DDBJ whole genome shotgun (WGS) entry which is preliminary data.</text>
</comment>
<dbReference type="InterPro" id="IPR007111">
    <property type="entry name" value="NACHT_NTPase"/>
</dbReference>
<dbReference type="InterPro" id="IPR027417">
    <property type="entry name" value="P-loop_NTPase"/>
</dbReference>
<evidence type="ECO:0000313" key="2">
    <source>
        <dbReference type="EMBL" id="KAG0694278.1"/>
    </source>
</evidence>
<accession>A0A8J8WLP1</accession>
<proteinExistence type="predicted"/>
<gene>
    <name evidence="2" type="primary">Nlrp4a</name>
    <name evidence="2" type="ORF">GWK47_027277</name>
</gene>
<keyword evidence="3" id="KW-1185">Reference proteome</keyword>
<sequence length="880" mass="101163">MTSLSINYLRLKILCILEGSGATVLKYILRCGTPNKSLNVSLEHYLKNLPQHSTANYKHLKSKERRFTDTEMNQIQSDYSCKSFDISLLHKGIRFACEGIAKLDDGKWKDVDEIEYLLTEIKDERNTCVHNKSSMTEREFLTKVASLSCLFIKTLEVTKRKYSRSDAEFNKIKDEVEKAIEEIKLESFGEEEISRRCGKHMLPVFVTEVKNELKKLFLNIQYLKPLSILRNNNLNLNIDAIFSNPMITTKLSEENYENDYIELQNLLQSTGGSGTPQLFLVEGVAGSGKTTLLTFLVSEWFKSEDQRHIKGLDKYSLLLRVVCRENSKDSFKGLIEQILPEAFFKYRNLLLPLFKQCTILFLVDGLDEMTNCSQQLIKDSFDECKGISGVTFVCSSRPEAAMNFLSTVPQNYHISHIKIIGVKEEERINVILGYYKWLSQDNSGQTDHITTAVKEVVWREHFRLPLHLLFLAILCHDNLDSVRNTRAQSQLYQVIHRWCVEKLHTRLADHHEVKKKRRSHHKSIRNVLKFIYQLALKGLMENKLYITKDDEDLVSDASDNEGLPSEEVISAFLSLRRNVVDRVVEEKYWFPHKGLQDFFAAYHIIGHFEQKPSDHDTIKHVLQVYSEGRLDLPRLRNMLYHVAGLFNQSSNLLFPKVADEIVNLFQESGFHFYSEWLSLVEETEGNPTILTSVVQHISRYPATGFVIVNDSNLSSGAALLSKIPSTTVKIQLKRKLPCMSDLLKAMEGHFCRRLYLRHHVRNPGPTPASDEVLQQINRIRMTWFNGHLSIGGLRMLPWNLKMLILVLTSDDEAHQLLASLTAEPSSFSQLICIGRQYINNTIDGHSEQSYTQDATLGDATWKRVFRRQYVANSNSKNPVG</sequence>
<dbReference type="PANTHER" id="PTHR46844">
    <property type="entry name" value="SLR5058 PROTEIN"/>
    <property type="match status" value="1"/>
</dbReference>
<dbReference type="Pfam" id="PF05729">
    <property type="entry name" value="NACHT"/>
    <property type="match status" value="1"/>
</dbReference>
<dbReference type="Proteomes" id="UP000770661">
    <property type="component" value="Unassembled WGS sequence"/>
</dbReference>
<evidence type="ECO:0000259" key="1">
    <source>
        <dbReference type="PROSITE" id="PS50837"/>
    </source>
</evidence>
<dbReference type="EMBL" id="JACEEZ010026173">
    <property type="protein sequence ID" value="KAG0694278.1"/>
    <property type="molecule type" value="Genomic_DNA"/>
</dbReference>
<name>A0A8J8WLP1_CHIOP</name>
<dbReference type="Gene3D" id="3.40.50.300">
    <property type="entry name" value="P-loop containing nucleotide triphosphate hydrolases"/>
    <property type="match status" value="1"/>
</dbReference>
<evidence type="ECO:0000313" key="3">
    <source>
        <dbReference type="Proteomes" id="UP000770661"/>
    </source>
</evidence>
<protein>
    <submittedName>
        <fullName evidence="2">NACHT, LRR and PYD domains-containing protein 4A</fullName>
    </submittedName>
</protein>
<reference evidence="2" key="1">
    <citation type="submission" date="2020-07" db="EMBL/GenBank/DDBJ databases">
        <title>The High-quality genome of the commercially important snow crab, Chionoecetes opilio.</title>
        <authorList>
            <person name="Jeong J.-H."/>
            <person name="Ryu S."/>
        </authorList>
    </citation>
    <scope>NUCLEOTIDE SEQUENCE</scope>
    <source>
        <strain evidence="2">MADBK_172401_WGS</strain>
        <tissue evidence="2">Digestive gland</tissue>
    </source>
</reference>
<dbReference type="PANTHER" id="PTHR46844:SF1">
    <property type="entry name" value="SLR5058 PROTEIN"/>
    <property type="match status" value="1"/>
</dbReference>
<organism evidence="2 3">
    <name type="scientific">Chionoecetes opilio</name>
    <name type="common">Atlantic snow crab</name>
    <name type="synonym">Cancer opilio</name>
    <dbReference type="NCBI Taxonomy" id="41210"/>
    <lineage>
        <taxon>Eukaryota</taxon>
        <taxon>Metazoa</taxon>
        <taxon>Ecdysozoa</taxon>
        <taxon>Arthropoda</taxon>
        <taxon>Crustacea</taxon>
        <taxon>Multicrustacea</taxon>
        <taxon>Malacostraca</taxon>
        <taxon>Eumalacostraca</taxon>
        <taxon>Eucarida</taxon>
        <taxon>Decapoda</taxon>
        <taxon>Pleocyemata</taxon>
        <taxon>Brachyura</taxon>
        <taxon>Eubrachyura</taxon>
        <taxon>Majoidea</taxon>
        <taxon>Majidae</taxon>
        <taxon>Chionoecetes</taxon>
    </lineage>
</organism>